<reference evidence="3" key="1">
    <citation type="submission" date="2022-12" db="EMBL/GenBank/DDBJ databases">
        <title>Genomic Characterization of Candidatus Phytoplasma sacchari in China.</title>
        <authorList>
            <person name="Zhang R.-Y."/>
        </authorList>
    </citation>
    <scope>NUCLEOTIDE SEQUENCE [LARGE SCALE GENOMIC DNA]</scope>
    <source>
        <strain evidence="3">SCWL1</strain>
    </source>
</reference>
<evidence type="ECO:0000256" key="2">
    <source>
        <dbReference type="SAM" id="Phobius"/>
    </source>
</evidence>
<protein>
    <submittedName>
        <fullName evidence="3">Uncharacterized protein</fullName>
    </submittedName>
</protein>
<accession>A0ABY7M179</accession>
<evidence type="ECO:0000256" key="1">
    <source>
        <dbReference type="SAM" id="Coils"/>
    </source>
</evidence>
<proteinExistence type="predicted"/>
<keyword evidence="2" id="KW-0812">Transmembrane</keyword>
<keyword evidence="2" id="KW-1133">Transmembrane helix</keyword>
<keyword evidence="2" id="KW-0472">Membrane</keyword>
<evidence type="ECO:0000313" key="3">
    <source>
        <dbReference type="EMBL" id="WBL31472.1"/>
    </source>
</evidence>
<organism evidence="3 4">
    <name type="scientific">Candidatus Phytoplasma sacchari</name>
    <dbReference type="NCBI Taxonomy" id="2609813"/>
    <lineage>
        <taxon>Bacteria</taxon>
        <taxon>Bacillati</taxon>
        <taxon>Mycoplasmatota</taxon>
        <taxon>Mollicutes</taxon>
        <taxon>Acholeplasmatales</taxon>
        <taxon>Acholeplasmataceae</taxon>
        <taxon>Candidatus Phytoplasma</taxon>
        <taxon>16SrXI (Rice yellow dwarf group)</taxon>
    </lineage>
</organism>
<sequence>MCFILKRKSSLLALIISLVLTVEVFILYKYRQGTKNIIESKNNEFSKKKEMIKLENSKIEQENKNLINLPKKVTKENGNEDYYIIIEKENYYKNSEMGLEPIKIFEIDKNNNNILFNKIPENIKEEVINTFSNRIIDIVDFVKKNDLEKFQTLNIIPEQALQAGFKPAQLKAVGLTATAQLCYDNKVTLTEACQHGLTLTDLHPVYNPTPEQALQAGFKPAQLQAVGLTATAQLCYDNKVTLTEACQGGVTLTDLQPVYNPTPEQALQAGFKPAQLQAVGLTATAQLCYDNNVTLTEACQGGVTLTDLHPVYNPTPEQALQAGFKPAQLQAVGLTATAQLCYDNKVTLTEACQHGLTLTDLHPVYNPTPEQALQAGFKPAQLQTVGLTATAQLCYDNKVTLTEARQHGLTLTDLHPVYNPTPEQALQAGFKPAQLQAVGLTATAQLCYDNSVTLTEACQGGVTLTDLHPVYNPTPEQALQAGFKPAQLQAVGLTATAQLCYDNKVTLTEACQGGVTLTDLHPVYNPTPEQALQAGFKPAQLQAVGLTATAQLCYDNKVTLTEACQHGLTLTDLHPVYNPTPEQALQAGFKPAQLQAVGLTATAQLCYDNSVTLTEARQHGLTLTDLHPVYNPTPEQALQAGFKPAQLQAVGLTATAQLCYDNKVTLTQACQGGVTLTDLHPVYNPTPEQALQAGFKPAQLQAVGLTATAQLCYDNKVTLTEACQHGLTLTDLNPIYNPTPEQALQAGFKPAQLKAVGLTATAQLCYDNKVTLTEARQHGLTLTDLHPVYNPTPEQALQAGFKPAQLQAVGLTATAQLCYDNKVTLTEARQHGLTLTDLYPVYKPTPEQALQAGFKPAQLQAVGLTATAQLCYDNKVTLTEACQGGVTLTDLHPVYNPTPEQALQAGFKPAQLKAVGLTATAQLCYDNSVTLTEARQHGLTLTDLHPVYNPTPEQALQAGFKPAQLKIVGLTATAQLCYDNSVTLTEARQHGLTLTDLHPVYNPTPEQALQAGFKPAQLQAVGLTATAQLCYDNSVTLTEACQGGVTLTDLHPVYNPTPEQALQAGFKPAQLKAVGLTATAQLCYDNSVTLTEACQHGLTLTDLHPVYNPTSEQALQAGFKPAQLKAVGLTATAQLCYDNSVTLTEARQHGLTLTDLHPVYNPTPEQALQAGFKPAQLKAVGLTATAQLCYDNSVTLTEACQGGVTLTDLHPVYNPTPEQALQAGFKPAQLKAVGLTATAQLCYDNSVTLTEACQGGLTLTDLHPVYNPTSEQALQAGFKPAQLKAVGLTATAQLCYDNKVTLTEACQHGLTLTDLHPVYNPTPEQALQAGFKPAQLKAVGLTATAQLCYDNKVTLTEACQGGLTLTDLHPVYNPTPEQALQAGFKPAQLKAVGLTATAQLCYDNNVTLTEACQGGLTLTDLHPVYNPTSEQALQAGFKPAQLKAVGLTATAQLCYDNSVTLTEARQHGLTLTDLHPVYNPTPEQALQAGFKPAQLKAVGLTATAQLCYDNSVTLTEACQHGLTLTDLHPVYNPTPEQALQAGFKPAQLKAVGLTATAQLCYDNSVTLTEACQGGLTLTDLHPVYNPTPEQALQAGFKPAQLKAVGLTATAQLCYDNSVTLTEACQGGLTLTDLHPVYNPTSEQALQAGFKPAQLKAVGLTATAQLCYDNSVTLTEACQHGLTLTDLHPVYNPTSEQALQAGFKPAQLKAVGLTATAQLCYDNSVTLTEACQHGLTLTDLHPVYNPTSEQALQAGFKPAQLKAVGLTATAQLCYDNSVTLTEACQGGLTLTDLHPVYNPTPEQALQAGFKPAQLKAVGLTATAQLCYDNNVTLTEACQGGLTLTDLHPVYNPTSEQALQAGFKPAQLKAVGLTATAQLCYDNSVTLTEACQHGLTLTDLHPVYNPTSEQALQAGFKPAQLKAVGLTATAQLCYDNSVTLTEACQHGLTLTDLHPVYNPTSEQALQAGFKPAQLKAVGLTATAQLCYDNSVTLTEACQHGLTLTDLHPVYNPTPEQALQAGFKPAQLKAVGLTATAQLCYDNSVTLTEACQGGLTLTDLHPVYNPTPEQALQAGFKPAQLKAVGLTATAQLCYDNSVTLTEACQGGLTLTDLHPVYNPTPEQALQAGFKPAQLKAVGLTATAQLCYDNSVTLTEACQHGLTLTDLHPVYNPTSEQALQAGFKPAQLKAVGLTATAQLCYDNSVTLTEACQGGLTLTDLHPVYNPTPEQALQAGFKPAQLKAVGLTATAQLCYDNSVTLTEACQGGLTLTDLHPVYNPTPEQASQAGFTPAQLQAVGLTITS</sequence>
<evidence type="ECO:0000313" key="4">
    <source>
        <dbReference type="Proteomes" id="UP001210120"/>
    </source>
</evidence>
<dbReference type="EMBL" id="CP115156">
    <property type="protein sequence ID" value="WBL31472.1"/>
    <property type="molecule type" value="Genomic_DNA"/>
</dbReference>
<gene>
    <name evidence="3" type="ORF">O7R10_00165</name>
</gene>
<dbReference type="Proteomes" id="UP001210120">
    <property type="component" value="Chromosome"/>
</dbReference>
<keyword evidence="4" id="KW-1185">Reference proteome</keyword>
<name>A0ABY7M179_9MOLU</name>
<feature type="transmembrane region" description="Helical" evidence="2">
    <location>
        <begin position="12"/>
        <end position="30"/>
    </location>
</feature>
<feature type="coiled-coil region" evidence="1">
    <location>
        <begin position="42"/>
        <end position="69"/>
    </location>
</feature>
<keyword evidence="1" id="KW-0175">Coiled coil</keyword>